<evidence type="ECO:0000313" key="2">
    <source>
        <dbReference type="Proteomes" id="UP000829194"/>
    </source>
</evidence>
<keyword evidence="2" id="KW-1185">Reference proteome</keyword>
<protein>
    <submittedName>
        <fullName evidence="1">DUF3365 domain-containing protein</fullName>
    </submittedName>
</protein>
<dbReference type="Proteomes" id="UP000829194">
    <property type="component" value="Chromosome"/>
</dbReference>
<accession>A0ABY3XA73</accession>
<gene>
    <name evidence="1" type="ORF">MOV92_17860</name>
</gene>
<organism evidence="1 2">
    <name type="scientific">Lysobacter gummosus</name>
    <dbReference type="NCBI Taxonomy" id="262324"/>
    <lineage>
        <taxon>Bacteria</taxon>
        <taxon>Pseudomonadati</taxon>
        <taxon>Pseudomonadota</taxon>
        <taxon>Gammaproteobacteria</taxon>
        <taxon>Lysobacterales</taxon>
        <taxon>Lysobacteraceae</taxon>
        <taxon>Lysobacter</taxon>
    </lineage>
</organism>
<proteinExistence type="predicted"/>
<sequence>MVVVLAGSAWIAAAVEAPRDEAAGHWSSAEAMHRQYERGFIEASGFGPNRLPVKPLRDWRKTLSVDGVRYRITAIDLIGVARHEQPVAYAGLKSSDTDARSGVLVAGVGIDLDVHNNHSRTRALDDFERTALAQLIAKRGLEVAGAADGDGRRALGGLRAQPDCLRCHDSYHDGDVLGALSYRLARLPAPTDKP</sequence>
<dbReference type="RefSeq" id="WP_057943944.1">
    <property type="nucleotide sequence ID" value="NZ_CP011131.1"/>
</dbReference>
<reference evidence="1 2" key="1">
    <citation type="submission" date="2022-03" db="EMBL/GenBank/DDBJ databases">
        <title>Complete genome sequence of Lysobacter capsici VKM B-2533 and Lysobacter gummosus 10.1.1, promising sources of lytic agents.</title>
        <authorList>
            <person name="Tarlachkov S.V."/>
            <person name="Kudryakova I.V."/>
            <person name="Afoshin A.S."/>
            <person name="Leontyevskaya E.A."/>
            <person name="Leontyevskaya N.V."/>
        </authorList>
    </citation>
    <scope>NUCLEOTIDE SEQUENCE [LARGE SCALE GENOMIC DNA]</scope>
    <source>
        <strain evidence="1 2">10.1.1</strain>
    </source>
</reference>
<dbReference type="EMBL" id="CP093547">
    <property type="protein sequence ID" value="UNP28346.1"/>
    <property type="molecule type" value="Genomic_DNA"/>
</dbReference>
<name>A0ABY3XA73_9GAMM</name>
<evidence type="ECO:0000313" key="1">
    <source>
        <dbReference type="EMBL" id="UNP28346.1"/>
    </source>
</evidence>